<evidence type="ECO:0000313" key="2">
    <source>
        <dbReference type="Proteomes" id="UP000608923"/>
    </source>
</evidence>
<dbReference type="AlphaFoldDB" id="A0A8H9M5V4"/>
<keyword evidence="2" id="KW-1185">Reference proteome</keyword>
<proteinExistence type="predicted"/>
<sequence length="78" mass="8959">MNPAGRIGLLYLRYATDHFTRGGMRTRVVIVHWQNGSCGNGETFQRHQIRQRSLTRLQDSITASDQATQYHRITTLEA</sequence>
<name>A0A8H9M5V4_9BURK</name>
<comment type="caution">
    <text evidence="1">The sequence shown here is derived from an EMBL/GenBank/DDBJ whole genome shotgun (WGS) entry which is preliminary data.</text>
</comment>
<gene>
    <name evidence="1" type="ORF">GCM10010096_22360</name>
</gene>
<protein>
    <submittedName>
        <fullName evidence="1">Uncharacterized protein</fullName>
    </submittedName>
</protein>
<accession>A0A8H9M5V4</accession>
<dbReference type="EMBL" id="BMZN01000003">
    <property type="protein sequence ID" value="GHC49994.1"/>
    <property type="molecule type" value="Genomic_DNA"/>
</dbReference>
<organism evidence="1 2">
    <name type="scientific">Alcaligenes pakistanensis</name>
    <dbReference type="NCBI Taxonomy" id="1482717"/>
    <lineage>
        <taxon>Bacteria</taxon>
        <taxon>Pseudomonadati</taxon>
        <taxon>Pseudomonadota</taxon>
        <taxon>Betaproteobacteria</taxon>
        <taxon>Burkholderiales</taxon>
        <taxon>Alcaligenaceae</taxon>
        <taxon>Alcaligenes</taxon>
    </lineage>
</organism>
<reference evidence="2" key="1">
    <citation type="journal article" date="2019" name="Int. J. Syst. Evol. Microbiol.">
        <title>The Global Catalogue of Microorganisms (GCM) 10K type strain sequencing project: providing services to taxonomists for standard genome sequencing and annotation.</title>
        <authorList>
            <consortium name="The Broad Institute Genomics Platform"/>
            <consortium name="The Broad Institute Genome Sequencing Center for Infectious Disease"/>
            <person name="Wu L."/>
            <person name="Ma J."/>
        </authorList>
    </citation>
    <scope>NUCLEOTIDE SEQUENCE [LARGE SCALE GENOMIC DNA]</scope>
    <source>
        <strain evidence="2">KCTC 42083</strain>
    </source>
</reference>
<dbReference type="Proteomes" id="UP000608923">
    <property type="component" value="Unassembled WGS sequence"/>
</dbReference>
<evidence type="ECO:0000313" key="1">
    <source>
        <dbReference type="EMBL" id="GHC49994.1"/>
    </source>
</evidence>